<comment type="caution">
    <text evidence="1">The sequence shown here is derived from an EMBL/GenBank/DDBJ whole genome shotgun (WGS) entry which is preliminary data.</text>
</comment>
<dbReference type="eggNOG" id="COG3291">
    <property type="taxonomic scope" value="Bacteria"/>
</dbReference>
<reference evidence="1 2" key="1">
    <citation type="submission" date="2007-01" db="EMBL/GenBank/DDBJ databases">
        <authorList>
            <person name="Haygood M."/>
            <person name="Podell S."/>
            <person name="Anderson C."/>
            <person name="Hopkinson B."/>
            <person name="Roe K."/>
            <person name="Barbeau K."/>
            <person name="Gaasterland T."/>
            <person name="Ferriera S."/>
            <person name="Johnson J."/>
            <person name="Kravitz S."/>
            <person name="Beeson K."/>
            <person name="Sutton G."/>
            <person name="Rogers Y.-H."/>
            <person name="Friedman R."/>
            <person name="Frazier M."/>
            <person name="Venter J.C."/>
        </authorList>
    </citation>
    <scope>NUCLEOTIDE SEQUENCE [LARGE SCALE GENOMIC DNA]</scope>
    <source>
        <strain evidence="1 2">ATCC 23134</strain>
    </source>
</reference>
<dbReference type="Proteomes" id="UP000004095">
    <property type="component" value="Unassembled WGS sequence"/>
</dbReference>
<gene>
    <name evidence="1" type="ORF">M23134_02559</name>
</gene>
<dbReference type="InterPro" id="IPR013783">
    <property type="entry name" value="Ig-like_fold"/>
</dbReference>
<dbReference type="AlphaFoldDB" id="A1ZTX5"/>
<dbReference type="InterPro" id="IPR036116">
    <property type="entry name" value="FN3_sf"/>
</dbReference>
<dbReference type="CDD" id="cd00063">
    <property type="entry name" value="FN3"/>
    <property type="match status" value="1"/>
</dbReference>
<dbReference type="RefSeq" id="WP_002701466.1">
    <property type="nucleotide sequence ID" value="NZ_AAWS01000037.1"/>
</dbReference>
<keyword evidence="2" id="KW-1185">Reference proteome</keyword>
<name>A1ZTX5_MICM2</name>
<proteinExistence type="predicted"/>
<sequence>MQRIHHFRNIPYTLGLLFTMLLVSYSVQATHLRAGQITAERISSVSLTYRITVTIYMDRGQGNADSPSLNVFFGDGNSAEVQRVTEEAIGNNTTRNIYVIEHTYPSPQAYTIYFAEENRNAGVLNMINSVDTPFSVETRLLIDPFVGLNDTPILLADPIDLACVGQKFTHNPAAFDPDGDSLSFTLTVPNQDIEKVVNGYADPSSASFGGRTEAGGTPFFRIDPFTGTLTWDSPGAAGEYNIAFKVEEWRNGVKIGSIVRDMQIIVLDCNNERPRLLLPQDTCVEANSEILKTIRANDPDGHPVRITAESGILESGFNPRATFGPTNFQTGGIPQGTFRWTPSCENIREQPYRVIFKAEDNPTIESPLVDVKAWRITVVGPRPVGLTATPAGRSITLNWSDYSLICANAKELIIWRKEGCSTWEPLCEVGVPAGLGYQEVGRVPASQTTFTDSQRLKKGLKYSYRISAVFPEPSNGQSRASQEVCVSLPLDIPIVTNVTVDQTSATTGQITIKWTKPPVANSTDNYKYDLYHFVGIRGEDSTRTDSTKLLTLSADTSFIHQNINTLDTGHTYRVLAYIDNGTPIFDDYSELASSVDLTAVSAPSSIKLNWTYDVPWANIKHLIYRQASPGGAVHLIDSLPQSSSNKLEYFDKGTFQDRKLDTDSTYCYYILTVGTYSNPDIKIADPDSLANLSQVACAQPTDTTAPCPPRLAIDSIKCESFNDQALLQNSLSWTPVINIPAGCDDDIVQYKLYFRPTNQGDFTLLTSLTQGELSYIHANLTSLAGCYYVTAVDRLDNESDPSNIVCQDNCTYYELPNIITPNKDGKNDVFRPFPTPRFVESVEFKVYNRWGVKVFEISDNIMLDWDGSSNGSDQVLPSGMYYYSAKVKFITLDPNNSVQKLKGWIKLRK</sequence>
<dbReference type="EMBL" id="AAWS01000037">
    <property type="protein sequence ID" value="EAY26227.1"/>
    <property type="molecule type" value="Genomic_DNA"/>
</dbReference>
<evidence type="ECO:0000313" key="1">
    <source>
        <dbReference type="EMBL" id="EAY26227.1"/>
    </source>
</evidence>
<dbReference type="InterPro" id="IPR003961">
    <property type="entry name" value="FN3_dom"/>
</dbReference>
<dbReference type="SUPFAM" id="SSF49265">
    <property type="entry name" value="Fibronectin type III"/>
    <property type="match status" value="1"/>
</dbReference>
<organism evidence="1 2">
    <name type="scientific">Microscilla marina ATCC 23134</name>
    <dbReference type="NCBI Taxonomy" id="313606"/>
    <lineage>
        <taxon>Bacteria</taxon>
        <taxon>Pseudomonadati</taxon>
        <taxon>Bacteroidota</taxon>
        <taxon>Cytophagia</taxon>
        <taxon>Cytophagales</taxon>
        <taxon>Microscillaceae</taxon>
        <taxon>Microscilla</taxon>
    </lineage>
</organism>
<dbReference type="Pfam" id="PF13585">
    <property type="entry name" value="CHU_C"/>
    <property type="match status" value="1"/>
</dbReference>
<dbReference type="OrthoDB" id="1123245at2"/>
<dbReference type="NCBIfam" id="TIGR04131">
    <property type="entry name" value="Bac_Flav_CTERM"/>
    <property type="match status" value="1"/>
</dbReference>
<dbReference type="Gene3D" id="2.60.40.10">
    <property type="entry name" value="Immunoglobulins"/>
    <property type="match status" value="2"/>
</dbReference>
<evidence type="ECO:0008006" key="3">
    <source>
        <dbReference type="Google" id="ProtNLM"/>
    </source>
</evidence>
<accession>A1ZTX5</accession>
<evidence type="ECO:0000313" key="2">
    <source>
        <dbReference type="Proteomes" id="UP000004095"/>
    </source>
</evidence>
<protein>
    <recommendedName>
        <fullName evidence="3">Fibronectin type III domain protein</fullName>
    </recommendedName>
</protein>
<dbReference type="InterPro" id="IPR026341">
    <property type="entry name" value="T9SS_type_B"/>
</dbReference>